<dbReference type="InterPro" id="IPR038107">
    <property type="entry name" value="Glycos_transf_N_sf"/>
</dbReference>
<dbReference type="PATRIC" id="fig|1397108.4.peg.1934"/>
<dbReference type="PANTHER" id="PTHR42755:SF1">
    <property type="entry name" value="3-DEOXY-D-MANNO-OCTULOSONIC ACID TRANSFERASE, MITOCHONDRIAL-RELATED"/>
    <property type="match status" value="1"/>
</dbReference>
<dbReference type="GO" id="GO:0043842">
    <property type="term" value="F:Kdo transferase activity"/>
    <property type="evidence" value="ECO:0007669"/>
    <property type="project" value="UniProtKB-EC"/>
</dbReference>
<evidence type="ECO:0000256" key="8">
    <source>
        <dbReference type="RuleBase" id="RU365103"/>
    </source>
</evidence>
<keyword evidence="5 8" id="KW-0808">Transferase</keyword>
<comment type="subcellular location">
    <subcellularLocation>
        <location evidence="8">Cell membrane</location>
    </subcellularLocation>
</comment>
<evidence type="ECO:0000313" key="11">
    <source>
        <dbReference type="Proteomes" id="UP000064920"/>
    </source>
</evidence>
<proteinExistence type="inferred from homology"/>
<dbReference type="PANTHER" id="PTHR42755">
    <property type="entry name" value="3-DEOXY-MANNO-OCTULOSONATE CYTIDYLYLTRANSFERASE"/>
    <property type="match status" value="1"/>
</dbReference>
<dbReference type="Proteomes" id="UP000064920">
    <property type="component" value="Chromosome"/>
</dbReference>
<dbReference type="GO" id="GO:0005886">
    <property type="term" value="C:plasma membrane"/>
    <property type="evidence" value="ECO:0007669"/>
    <property type="project" value="UniProtKB-SubCell"/>
</dbReference>
<keyword evidence="8" id="KW-0448">Lipopolysaccharide biosynthesis</keyword>
<dbReference type="GO" id="GO:0009244">
    <property type="term" value="P:lipopolysaccharide core region biosynthetic process"/>
    <property type="evidence" value="ECO:0007669"/>
    <property type="project" value="UniProtKB-UniRule"/>
</dbReference>
<evidence type="ECO:0000256" key="2">
    <source>
        <dbReference type="ARBA" id="ARBA00004713"/>
    </source>
</evidence>
<keyword evidence="8" id="KW-0472">Membrane</keyword>
<keyword evidence="8" id="KW-1003">Cell membrane</keyword>
<feature type="domain" description="3-deoxy-D-manno-octulosonic-acid transferase N-terminal" evidence="9">
    <location>
        <begin position="39"/>
        <end position="209"/>
    </location>
</feature>
<evidence type="ECO:0000259" key="9">
    <source>
        <dbReference type="Pfam" id="PF04413"/>
    </source>
</evidence>
<comment type="function">
    <text evidence="1 8">Involved in lipopolysaccharide (LPS) biosynthesis. Catalyzes the transfer of 3-deoxy-D-manno-octulosonate (Kdo) residue(s) from CMP-Kdo to lipid IV(A), the tetraacyldisaccharide-1,4'-bisphosphate precursor of lipid A.</text>
</comment>
<evidence type="ECO:0000256" key="3">
    <source>
        <dbReference type="ARBA" id="ARBA00012621"/>
    </source>
</evidence>
<evidence type="ECO:0000256" key="4">
    <source>
        <dbReference type="ARBA" id="ARBA00019077"/>
    </source>
</evidence>
<dbReference type="EC" id="2.4.99.12" evidence="3 8"/>
<dbReference type="SUPFAM" id="SSF53756">
    <property type="entry name" value="UDP-Glycosyltransferase/glycogen phosphorylase"/>
    <property type="match status" value="1"/>
</dbReference>
<evidence type="ECO:0000256" key="6">
    <source>
        <dbReference type="ARBA" id="ARBA00031445"/>
    </source>
</evidence>
<dbReference type="UniPathway" id="UPA00958"/>
<dbReference type="InterPro" id="IPR039901">
    <property type="entry name" value="Kdotransferase"/>
</dbReference>
<dbReference type="Gene3D" id="3.40.50.11720">
    <property type="entry name" value="3-Deoxy-D-manno-octulosonic-acid transferase, N-terminal domain"/>
    <property type="match status" value="1"/>
</dbReference>
<reference evidence="10 11" key="1">
    <citation type="submission" date="2015-05" db="EMBL/GenBank/DDBJ databases">
        <authorList>
            <person name="Wang D.B."/>
            <person name="Wang M."/>
        </authorList>
    </citation>
    <scope>NUCLEOTIDE SEQUENCE [LARGE SCALE GENOMIC DNA]</scope>
    <source>
        <strain evidence="10 11">IMCC 12053</strain>
    </source>
</reference>
<dbReference type="STRING" id="1397108.IMCC12053_1892"/>
<protein>
    <recommendedName>
        <fullName evidence="4 8">3-deoxy-D-manno-octulosonic acid transferase</fullName>
        <shortName evidence="8">Kdo transferase</shortName>
        <ecNumber evidence="3 8">2.4.99.12</ecNumber>
    </recommendedName>
    <alternativeName>
        <fullName evidence="6 8">Lipid IV(A) 3-deoxy-D-manno-octulosonic acid transferase</fullName>
    </alternativeName>
</protein>
<name>A0A0N9ZQA9_9RHOB</name>
<evidence type="ECO:0000256" key="5">
    <source>
        <dbReference type="ARBA" id="ARBA00022679"/>
    </source>
</evidence>
<keyword evidence="11" id="KW-1185">Reference proteome</keyword>
<evidence type="ECO:0000256" key="7">
    <source>
        <dbReference type="ARBA" id="ARBA00049183"/>
    </source>
</evidence>
<sequence>MAKPASLRAYLAAAARSESQAVKRLRRLQASGVLSQERCDHRLARTLPPRPSGEIIWINVARTHALQAALELLETLRENRPDLTCLLTTPDALPSHIAPLDNVIHMPLPEECSTVVRRFLDHWKPSVLAWVGDRFRPSLLWHVQEAHIPTVAIAAPDCGFELDARFILPALRSVTLSQFDHVIAANQSDAATWRRMGANQQSVEVIGPLEEGALSHRFEEHGFSDLSREIGTRPTWFAAQLAAGEVADVLKAHATVMRRAHRLLLIATFKDADAQAAFERQAATTGLRLAQRCDLAAVTEEVQVLIADPDIDENALWYRAAPTSFLGSSLTQSGGMSPNDAAGYGSAIIHGPHLSHHAGAYARLAAVGAARLVRSDTDLSEAVRALLAPDAAAIAANAAWIVMSSGAEVSTRTADLLHDLLDIREAIDG</sequence>
<dbReference type="RefSeq" id="WP_062218392.1">
    <property type="nucleotide sequence ID" value="NZ_CP012023.1"/>
</dbReference>
<comment type="catalytic activity">
    <reaction evidence="7 8">
        <text>lipid IVA (E. coli) + CMP-3-deoxy-beta-D-manno-octulosonate = alpha-Kdo-(2-&gt;6)-lipid IVA (E. coli) + CMP + H(+)</text>
        <dbReference type="Rhea" id="RHEA:28066"/>
        <dbReference type="ChEBI" id="CHEBI:15378"/>
        <dbReference type="ChEBI" id="CHEBI:58603"/>
        <dbReference type="ChEBI" id="CHEBI:60364"/>
        <dbReference type="ChEBI" id="CHEBI:60377"/>
        <dbReference type="ChEBI" id="CHEBI:85987"/>
        <dbReference type="EC" id="2.4.99.12"/>
    </reaction>
</comment>
<organism evidence="10 11">
    <name type="scientific">Celeribacter marinus</name>
    <dbReference type="NCBI Taxonomy" id="1397108"/>
    <lineage>
        <taxon>Bacteria</taxon>
        <taxon>Pseudomonadati</taxon>
        <taxon>Pseudomonadota</taxon>
        <taxon>Alphaproteobacteria</taxon>
        <taxon>Rhodobacterales</taxon>
        <taxon>Roseobacteraceae</taxon>
        <taxon>Celeribacter</taxon>
    </lineage>
</organism>
<evidence type="ECO:0000256" key="1">
    <source>
        <dbReference type="ARBA" id="ARBA00003394"/>
    </source>
</evidence>
<dbReference type="GO" id="GO:0009245">
    <property type="term" value="P:lipid A biosynthetic process"/>
    <property type="evidence" value="ECO:0007669"/>
    <property type="project" value="TreeGrafter"/>
</dbReference>
<dbReference type="Pfam" id="PF04413">
    <property type="entry name" value="Glycos_transf_N"/>
    <property type="match status" value="1"/>
</dbReference>
<dbReference type="InterPro" id="IPR007507">
    <property type="entry name" value="Glycos_transf_N"/>
</dbReference>
<evidence type="ECO:0000313" key="10">
    <source>
        <dbReference type="EMBL" id="ALI55839.1"/>
    </source>
</evidence>
<gene>
    <name evidence="10" type="ORF">IMCC12053_1892</name>
</gene>
<dbReference type="KEGG" id="cmar:IMCC12053_1892"/>
<comment type="similarity">
    <text evidence="8">Belongs to the glycosyltransferase group 1 family.</text>
</comment>
<dbReference type="EMBL" id="CP012023">
    <property type="protein sequence ID" value="ALI55839.1"/>
    <property type="molecule type" value="Genomic_DNA"/>
</dbReference>
<dbReference type="Gene3D" id="3.40.50.2000">
    <property type="entry name" value="Glycogen Phosphorylase B"/>
    <property type="match status" value="1"/>
</dbReference>
<dbReference type="AlphaFoldDB" id="A0A0N9ZQA9"/>
<accession>A0A0N9ZQA9</accession>
<comment type="pathway">
    <text evidence="2 8">Bacterial outer membrane biogenesis; LPS core biosynthesis.</text>
</comment>
<dbReference type="OrthoDB" id="9789797at2"/>